<feature type="compositionally biased region" description="Basic residues" evidence="1">
    <location>
        <begin position="74"/>
        <end position="89"/>
    </location>
</feature>
<dbReference type="EnsemblPlants" id="KQL16008">
    <property type="protein sequence ID" value="KQL16008"/>
    <property type="gene ID" value="SETIT_024548mg"/>
</dbReference>
<organism evidence="2 3">
    <name type="scientific">Setaria italica</name>
    <name type="common">Foxtail millet</name>
    <name type="synonym">Panicum italicum</name>
    <dbReference type="NCBI Taxonomy" id="4555"/>
    <lineage>
        <taxon>Eukaryota</taxon>
        <taxon>Viridiplantae</taxon>
        <taxon>Streptophyta</taxon>
        <taxon>Embryophyta</taxon>
        <taxon>Tracheophyta</taxon>
        <taxon>Spermatophyta</taxon>
        <taxon>Magnoliopsida</taxon>
        <taxon>Liliopsida</taxon>
        <taxon>Poales</taxon>
        <taxon>Poaceae</taxon>
        <taxon>PACMAD clade</taxon>
        <taxon>Panicoideae</taxon>
        <taxon>Panicodae</taxon>
        <taxon>Paniceae</taxon>
        <taxon>Cenchrinae</taxon>
        <taxon>Setaria</taxon>
    </lineage>
</organism>
<sequence length="412" mass="44036">MEGTNGGWAPRRSRQRRRRRKRTAAGSCDRLGPLPEERVPAHQRLGPRHRAPPTPPRARPTIDADGFTLVESRRRGRRRAPRHPRHRRPILCPAPSTVVGGGPRPSSHAPLCGPVGATKGAVEGANGVRRRRRRHRSKRPRGINIAVTPNYVDNAATDPLALEPCEDVGPPIWVDPMLDELAAFLVARPSTPATASLQARPALSEPLSPPRMTRLCFAADEASGEVGGDAAAVGSPLAATPAVEALGAIGGDAAADAEAPGVDGVVVAVVASDNDVGAPLLASPVADPPTAPAPVAAAPTAASVAAFIDSMRLPLQEPLIKSPPRTRTSRVVDDDWIPRRSVRLAAKSAFRDPNHEKQARRAVTNTPDDMIATKFHEAFANAHPSSRREAMREFFRLRGGRWLARVEGLHEP</sequence>
<dbReference type="AlphaFoldDB" id="K3ZDB4"/>
<dbReference type="Gramene" id="KQL16008">
    <property type="protein sequence ID" value="KQL16008"/>
    <property type="gene ID" value="SETIT_024548mg"/>
</dbReference>
<protein>
    <submittedName>
        <fullName evidence="2">Uncharacterized protein</fullName>
    </submittedName>
</protein>
<evidence type="ECO:0000256" key="1">
    <source>
        <dbReference type="SAM" id="MobiDB-lite"/>
    </source>
</evidence>
<feature type="region of interest" description="Disordered" evidence="1">
    <location>
        <begin position="1"/>
        <end position="118"/>
    </location>
</feature>
<evidence type="ECO:0000313" key="2">
    <source>
        <dbReference type="EnsemblPlants" id="KQL16008"/>
    </source>
</evidence>
<proteinExistence type="predicted"/>
<dbReference type="Proteomes" id="UP000004995">
    <property type="component" value="Unassembled WGS sequence"/>
</dbReference>
<dbReference type="HOGENOM" id="CLU_667999_0_0_1"/>
<reference evidence="3" key="1">
    <citation type="journal article" date="2012" name="Nat. Biotechnol.">
        <title>Reference genome sequence of the model plant Setaria.</title>
        <authorList>
            <person name="Bennetzen J.L."/>
            <person name="Schmutz J."/>
            <person name="Wang H."/>
            <person name="Percifield R."/>
            <person name="Hawkins J."/>
            <person name="Pontaroli A.C."/>
            <person name="Estep M."/>
            <person name="Feng L."/>
            <person name="Vaughn J.N."/>
            <person name="Grimwood J."/>
            <person name="Jenkins J."/>
            <person name="Barry K."/>
            <person name="Lindquist E."/>
            <person name="Hellsten U."/>
            <person name="Deshpande S."/>
            <person name="Wang X."/>
            <person name="Wu X."/>
            <person name="Mitros T."/>
            <person name="Triplett J."/>
            <person name="Yang X."/>
            <person name="Ye C.Y."/>
            <person name="Mauro-Herrera M."/>
            <person name="Wang L."/>
            <person name="Li P."/>
            <person name="Sharma M."/>
            <person name="Sharma R."/>
            <person name="Ronald P.C."/>
            <person name="Panaud O."/>
            <person name="Kellogg E.A."/>
            <person name="Brutnell T.P."/>
            <person name="Doust A.N."/>
            <person name="Tuskan G.A."/>
            <person name="Rokhsar D."/>
            <person name="Devos K.M."/>
        </authorList>
    </citation>
    <scope>NUCLEOTIDE SEQUENCE [LARGE SCALE GENOMIC DNA]</scope>
    <source>
        <strain evidence="3">cv. Yugu1</strain>
    </source>
</reference>
<accession>K3ZDB4</accession>
<feature type="compositionally biased region" description="Basic residues" evidence="1">
    <location>
        <begin position="11"/>
        <end position="23"/>
    </location>
</feature>
<name>K3ZDB4_SETIT</name>
<keyword evidence="3" id="KW-1185">Reference proteome</keyword>
<dbReference type="InParanoid" id="K3ZDB4"/>
<evidence type="ECO:0000313" key="3">
    <source>
        <dbReference type="Proteomes" id="UP000004995"/>
    </source>
</evidence>
<dbReference type="EMBL" id="AGNK02001817">
    <property type="status" value="NOT_ANNOTATED_CDS"/>
    <property type="molecule type" value="Genomic_DNA"/>
</dbReference>
<reference evidence="2" key="2">
    <citation type="submission" date="2018-08" db="UniProtKB">
        <authorList>
            <consortium name="EnsemblPlants"/>
        </authorList>
    </citation>
    <scope>IDENTIFICATION</scope>
    <source>
        <strain evidence="2">Yugu1</strain>
    </source>
</reference>